<feature type="active site" description="Nucleophile" evidence="8">
    <location>
        <position position="253"/>
    </location>
</feature>
<dbReference type="GO" id="GO:0003979">
    <property type="term" value="F:UDP-glucose 6-dehydrogenase activity"/>
    <property type="evidence" value="ECO:0007669"/>
    <property type="project" value="UniProtKB-EC"/>
</dbReference>
<dbReference type="SUPFAM" id="SSF48179">
    <property type="entry name" value="6-phosphogluconate dehydrogenase C-terminal domain-like"/>
    <property type="match status" value="1"/>
</dbReference>
<keyword evidence="5 7" id="KW-0520">NAD</keyword>
<evidence type="ECO:0000256" key="9">
    <source>
        <dbReference type="PIRSR" id="PIRSR500134-2"/>
    </source>
</evidence>
<evidence type="ECO:0000256" key="1">
    <source>
        <dbReference type="ARBA" id="ARBA00004701"/>
    </source>
</evidence>
<feature type="binding site" evidence="10">
    <location>
        <position position="29"/>
    </location>
    <ligand>
        <name>NAD(+)</name>
        <dbReference type="ChEBI" id="CHEBI:57540"/>
    </ligand>
</feature>
<dbReference type="PIRSF" id="PIRSF000124">
    <property type="entry name" value="UDPglc_GDPman_dh"/>
    <property type="match status" value="1"/>
</dbReference>
<dbReference type="PIRSF" id="PIRSF500134">
    <property type="entry name" value="UDPglc_DH_bac"/>
    <property type="match status" value="1"/>
</dbReference>
<dbReference type="InterPro" id="IPR028357">
    <property type="entry name" value="UDPglc_DH_bac"/>
</dbReference>
<feature type="binding site" evidence="10">
    <location>
        <position position="256"/>
    </location>
    <ligand>
        <name>NAD(+)</name>
        <dbReference type="ChEBI" id="CHEBI:57540"/>
    </ligand>
</feature>
<dbReference type="InterPro" id="IPR014027">
    <property type="entry name" value="UDP-Glc/GDP-Man_DH_C"/>
</dbReference>
<organism evidence="12">
    <name type="scientific">Proteus mirabilis</name>
    <dbReference type="NCBI Taxonomy" id="584"/>
    <lineage>
        <taxon>Bacteria</taxon>
        <taxon>Pseudomonadati</taxon>
        <taxon>Pseudomonadota</taxon>
        <taxon>Gammaproteobacteria</taxon>
        <taxon>Enterobacterales</taxon>
        <taxon>Morganellaceae</taxon>
        <taxon>Proteus</taxon>
    </lineage>
</organism>
<dbReference type="InterPro" id="IPR017476">
    <property type="entry name" value="UDP-Glc/GDP-Man"/>
</dbReference>
<dbReference type="InterPro" id="IPR013328">
    <property type="entry name" value="6PGD_dom2"/>
</dbReference>
<sequence>MKITISGTGYVGLSNGILLSQHNKVVALDINKEKVELLNKKISPISDKEIEEFLATKKLDFTATLDKEFAYKDAEFVIIATPTDYDPKTNYFNTSSVESVIRDVLEYNPNTTMIIKSTIPVGFTKQMREKYHTDNIIFSPEFLREGRALYDNLYPSRIVIGEQSARAEKFAELLQQGALKKDIDVLFTDSTEAEAIKLFANTYLALRVAYFNELDSYAQAYNLNARQIIEGVCLDPRIGNHYNNPSFGYGGYCLPKDTKQLLANYESVPNNIIGAIVEANRTRKDFIADSIIAKSPKIVGVYRLIMKSGSDNFRSSSIQGIMKRIKAKGIEVVIYEPEMKEETFFNSKLIHNLDEFKAMSDVIITNRMASALNDVEEKVYTRDLFGND</sequence>
<dbReference type="AlphaFoldDB" id="A0A385JP80"/>
<feature type="binding site" evidence="9">
    <location>
        <position position="250"/>
    </location>
    <ligand>
        <name>substrate</name>
    </ligand>
</feature>
<evidence type="ECO:0000256" key="10">
    <source>
        <dbReference type="PIRSR" id="PIRSR500134-3"/>
    </source>
</evidence>
<dbReference type="FunFam" id="3.40.50.720:FF:000297">
    <property type="entry name" value="UDP-glucose 6-dehydrogenase"/>
    <property type="match status" value="1"/>
</dbReference>
<dbReference type="EMBL" id="KY710738">
    <property type="protein sequence ID" value="AXZ00122.1"/>
    <property type="molecule type" value="Genomic_DNA"/>
</dbReference>
<protein>
    <recommendedName>
        <fullName evidence="3 7">UDP-glucose 6-dehydrogenase</fullName>
        <ecNumber evidence="3 7">1.1.1.22</ecNumber>
    </recommendedName>
</protein>
<dbReference type="Pfam" id="PF03721">
    <property type="entry name" value="UDPG_MGDP_dh_N"/>
    <property type="match status" value="1"/>
</dbReference>
<dbReference type="PANTHER" id="PTHR43750:SF2">
    <property type="entry name" value="UDP-GLUCOSE 6-DEHYDROGENASE"/>
    <property type="match status" value="1"/>
</dbReference>
<feature type="domain" description="UDP-glucose/GDP-mannose dehydrogenase C-terminal" evidence="11">
    <location>
        <begin position="300"/>
        <end position="387"/>
    </location>
</feature>
<feature type="binding site" evidence="9">
    <location>
        <position position="307"/>
    </location>
    <ligand>
        <name>substrate</name>
    </ligand>
</feature>
<reference evidence="12" key="1">
    <citation type="journal article" date="2017" name="PLoS ONE">
        <title>Genetic diversity of the O antigens of Proteus species and the development of a suspension array for molecular serotyping.</title>
        <authorList>
            <person name="Yu X."/>
            <person name="Torzewska A."/>
            <person name="Zhang X."/>
            <person name="Yin Z."/>
            <person name="Drzewiecka D."/>
            <person name="Cao H."/>
            <person name="Liu B."/>
            <person name="Knirel Y.A."/>
            <person name="Rozalski A."/>
            <person name="Wang L."/>
        </authorList>
    </citation>
    <scope>NUCLEOTIDE SEQUENCE</scope>
    <source>
        <strain evidence="12">PrK 51/57</strain>
    </source>
</reference>
<accession>A0A385JP80</accession>
<evidence type="ECO:0000256" key="5">
    <source>
        <dbReference type="ARBA" id="ARBA00023027"/>
    </source>
</evidence>
<dbReference type="InterPro" id="IPR001732">
    <property type="entry name" value="UDP-Glc/GDP-Man_DH_N"/>
</dbReference>
<comment type="catalytic activity">
    <reaction evidence="6 7">
        <text>UDP-alpha-D-glucose + 2 NAD(+) + H2O = UDP-alpha-D-glucuronate + 2 NADH + 3 H(+)</text>
        <dbReference type="Rhea" id="RHEA:23596"/>
        <dbReference type="ChEBI" id="CHEBI:15377"/>
        <dbReference type="ChEBI" id="CHEBI:15378"/>
        <dbReference type="ChEBI" id="CHEBI:57540"/>
        <dbReference type="ChEBI" id="CHEBI:57945"/>
        <dbReference type="ChEBI" id="CHEBI:58052"/>
        <dbReference type="ChEBI" id="CHEBI:58885"/>
        <dbReference type="EC" id="1.1.1.22"/>
    </reaction>
</comment>
<evidence type="ECO:0000256" key="2">
    <source>
        <dbReference type="ARBA" id="ARBA00006601"/>
    </source>
</evidence>
<dbReference type="FunFam" id="3.40.50.720:FF:000400">
    <property type="entry name" value="UDP-glucose 6-dehydrogenase"/>
    <property type="match status" value="1"/>
</dbReference>
<dbReference type="Pfam" id="PF03720">
    <property type="entry name" value="UDPG_MGDP_dh_C"/>
    <property type="match status" value="1"/>
</dbReference>
<feature type="binding site" evidence="10">
    <location>
        <position position="314"/>
    </location>
    <ligand>
        <name>NAD(+)</name>
        <dbReference type="ChEBI" id="CHEBI:57540"/>
    </ligand>
</feature>
<dbReference type="InterPro" id="IPR014026">
    <property type="entry name" value="UDP-Glc/GDP-Man_DH_dimer"/>
</dbReference>
<dbReference type="InterPro" id="IPR036291">
    <property type="entry name" value="NAD(P)-bd_dom_sf"/>
</dbReference>
<evidence type="ECO:0000313" key="12">
    <source>
        <dbReference type="EMBL" id="AXZ00122.1"/>
    </source>
</evidence>
<dbReference type="InterPro" id="IPR036220">
    <property type="entry name" value="UDP-Glc/GDP-Man_DH_C_sf"/>
</dbReference>
<evidence type="ECO:0000256" key="8">
    <source>
        <dbReference type="PIRSR" id="PIRSR500134-1"/>
    </source>
</evidence>
<dbReference type="UniPathway" id="UPA00038">
    <property type="reaction ID" value="UER00491"/>
</dbReference>
<proteinExistence type="inferred from homology"/>
<dbReference type="SUPFAM" id="SSF51735">
    <property type="entry name" value="NAD(P)-binding Rossmann-fold domains"/>
    <property type="match status" value="1"/>
</dbReference>
<feature type="binding site" evidence="9">
    <location>
        <begin position="142"/>
        <end position="145"/>
    </location>
    <ligand>
        <name>substrate</name>
    </ligand>
</feature>
<evidence type="ECO:0000259" key="11">
    <source>
        <dbReference type="SMART" id="SM00984"/>
    </source>
</evidence>
<keyword evidence="4 7" id="KW-0560">Oxidoreductase</keyword>
<dbReference type="GO" id="GO:0051287">
    <property type="term" value="F:NAD binding"/>
    <property type="evidence" value="ECO:0007669"/>
    <property type="project" value="InterPro"/>
</dbReference>
<comment type="similarity">
    <text evidence="2 7">Belongs to the UDP-glucose/GDP-mannose dehydrogenase family.</text>
</comment>
<feature type="binding site" evidence="10">
    <location>
        <position position="83"/>
    </location>
    <ligand>
        <name>NAD(+)</name>
        <dbReference type="ChEBI" id="CHEBI:57540"/>
    </ligand>
</feature>
<dbReference type="Pfam" id="PF00984">
    <property type="entry name" value="UDPG_MGDP_dh"/>
    <property type="match status" value="1"/>
</dbReference>
<dbReference type="Gene3D" id="1.10.1040.10">
    <property type="entry name" value="N-(1-d-carboxylethyl)-l-norvaline Dehydrogenase, domain 2"/>
    <property type="match status" value="1"/>
</dbReference>
<evidence type="ECO:0000256" key="6">
    <source>
        <dbReference type="ARBA" id="ARBA00047473"/>
    </source>
</evidence>
<dbReference type="NCBIfam" id="TIGR03026">
    <property type="entry name" value="NDP-sugDHase"/>
    <property type="match status" value="1"/>
</dbReference>
<feature type="binding site" evidence="10">
    <location>
        <position position="34"/>
    </location>
    <ligand>
        <name>NAD(+)</name>
        <dbReference type="ChEBI" id="CHEBI:57540"/>
    </ligand>
</feature>
<feature type="binding site" evidence="9">
    <location>
        <position position="197"/>
    </location>
    <ligand>
        <name>substrate</name>
    </ligand>
</feature>
<evidence type="ECO:0000256" key="7">
    <source>
        <dbReference type="PIRNR" id="PIRNR000124"/>
    </source>
</evidence>
<feature type="binding site" evidence="10">
    <location>
        <position position="118"/>
    </location>
    <ligand>
        <name>NAD(+)</name>
        <dbReference type="ChEBI" id="CHEBI:57540"/>
    </ligand>
</feature>
<dbReference type="EC" id="1.1.1.22" evidence="3 7"/>
<dbReference type="InterPro" id="IPR008927">
    <property type="entry name" value="6-PGluconate_DH-like_C_sf"/>
</dbReference>
<feature type="binding site" evidence="9">
    <location>
        <position position="306"/>
    </location>
    <ligand>
        <name>substrate</name>
    </ligand>
</feature>
<dbReference type="GO" id="GO:0000271">
    <property type="term" value="P:polysaccharide biosynthetic process"/>
    <property type="evidence" value="ECO:0007669"/>
    <property type="project" value="InterPro"/>
</dbReference>
<evidence type="ECO:0000256" key="4">
    <source>
        <dbReference type="ARBA" id="ARBA00023002"/>
    </source>
</evidence>
<name>A0A385JP80_PROMI</name>
<dbReference type="Gene3D" id="3.40.50.720">
    <property type="entry name" value="NAD(P)-binding Rossmann-like Domain"/>
    <property type="match status" value="2"/>
</dbReference>
<feature type="binding site" evidence="9">
    <location>
        <begin position="242"/>
        <end position="246"/>
    </location>
    <ligand>
        <name>substrate</name>
    </ligand>
</feature>
<comment type="pathway">
    <text evidence="1">Nucleotide-sugar biosynthesis; UDP-alpha-D-glucuronate biosynthesis; UDP-alpha-D-glucuronate from UDP-alpha-D-glucose: step 1/1.</text>
</comment>
<dbReference type="PANTHER" id="PTHR43750">
    <property type="entry name" value="UDP-GLUCOSE 6-DEHYDROGENASE TUAD"/>
    <property type="match status" value="1"/>
</dbReference>
<feature type="binding site" evidence="9">
    <location>
        <position position="388"/>
    </location>
    <ligand>
        <name>substrate</name>
    </ligand>
</feature>
<dbReference type="RefSeq" id="WP_281010478.1">
    <property type="nucleotide sequence ID" value="NZ_CAXOPX010000003.1"/>
</dbReference>
<dbReference type="GO" id="GO:0006065">
    <property type="term" value="P:UDP-glucuronate biosynthetic process"/>
    <property type="evidence" value="ECO:0007669"/>
    <property type="project" value="UniProtKB-UniPathway"/>
</dbReference>
<feature type="binding site" evidence="10">
    <location>
        <position position="145"/>
    </location>
    <ligand>
        <name>NAD(+)</name>
        <dbReference type="ChEBI" id="CHEBI:57540"/>
    </ligand>
</feature>
<evidence type="ECO:0000256" key="3">
    <source>
        <dbReference type="ARBA" id="ARBA00012954"/>
    </source>
</evidence>
<dbReference type="SUPFAM" id="SSF52413">
    <property type="entry name" value="UDP-glucose/GDP-mannose dehydrogenase C-terminal domain"/>
    <property type="match status" value="1"/>
</dbReference>
<dbReference type="SMART" id="SM00984">
    <property type="entry name" value="UDPG_MGDP_dh_C"/>
    <property type="match status" value="1"/>
</dbReference>